<dbReference type="PANTHER" id="PTHR10902">
    <property type="entry name" value="60S RIBOSOMAL PROTEIN L35A"/>
    <property type="match status" value="1"/>
</dbReference>
<dbReference type="Ensembl" id="ENSSSCT00030069829.1">
    <property type="protein sequence ID" value="ENSSSCP00030031848.1"/>
    <property type="gene ID" value="ENSSSCG00030050125.1"/>
</dbReference>
<dbReference type="GO" id="GO:0006412">
    <property type="term" value="P:translation"/>
    <property type="evidence" value="ECO:0007669"/>
    <property type="project" value="InterPro"/>
</dbReference>
<evidence type="ECO:0000256" key="3">
    <source>
        <dbReference type="ARBA" id="ARBA00023274"/>
    </source>
</evidence>
<dbReference type="AlphaFoldDB" id="A0A4X1VVI0"/>
<evidence type="ECO:0000256" key="5">
    <source>
        <dbReference type="ARBA" id="ARBA00035530"/>
    </source>
</evidence>
<dbReference type="Ensembl" id="ENSSSCT00070054125.1">
    <property type="protein sequence ID" value="ENSSSCP00070045886.1"/>
    <property type="gene ID" value="ENSSSCG00070026991.1"/>
</dbReference>
<dbReference type="InterPro" id="IPR038661">
    <property type="entry name" value="Ribosomal_eL33_sf"/>
</dbReference>
<evidence type="ECO:0000256" key="2">
    <source>
        <dbReference type="ARBA" id="ARBA00022980"/>
    </source>
</evidence>
<dbReference type="Ensembl" id="ENSSSCT00065060789.1">
    <property type="protein sequence ID" value="ENSSSCP00065026326.1"/>
    <property type="gene ID" value="ENSSSCG00065044453.1"/>
</dbReference>
<dbReference type="SUPFAM" id="SSF50447">
    <property type="entry name" value="Translation proteins"/>
    <property type="match status" value="1"/>
</dbReference>
<dbReference type="GO" id="GO:1990904">
    <property type="term" value="C:ribonucleoprotein complex"/>
    <property type="evidence" value="ECO:0007669"/>
    <property type="project" value="UniProtKB-KW"/>
</dbReference>
<dbReference type="Pfam" id="PF01247">
    <property type="entry name" value="Ribosomal_L35Ae"/>
    <property type="match status" value="1"/>
</dbReference>
<comment type="similarity">
    <text evidence="1">Belongs to the eukaryotic ribosomal protein eL33 family.</text>
</comment>
<proteinExistence type="inferred from homology"/>
<evidence type="ECO:0000256" key="6">
    <source>
        <dbReference type="ARBA" id="ARBA00045649"/>
    </source>
</evidence>
<evidence type="ECO:0000256" key="4">
    <source>
        <dbReference type="ARBA" id="ARBA00035228"/>
    </source>
</evidence>
<dbReference type="Ensembl" id="ENSSSCT00055021368.1">
    <property type="protein sequence ID" value="ENSSSCP00055016925.1"/>
    <property type="gene ID" value="ENSSSCG00055010888.1"/>
</dbReference>
<dbReference type="Proteomes" id="UP000694570">
    <property type="component" value="Unplaced"/>
</dbReference>
<keyword evidence="3" id="KW-0687">Ribonucleoprotein</keyword>
<dbReference type="InterPro" id="IPR009000">
    <property type="entry name" value="Transl_B-barrel_sf"/>
</dbReference>
<evidence type="ECO:0000313" key="8">
    <source>
        <dbReference type="Ensembl" id="ENSSSCP00070045885.1"/>
    </source>
</evidence>
<evidence type="ECO:0000256" key="7">
    <source>
        <dbReference type="SAM" id="MobiDB-lite"/>
    </source>
</evidence>
<reference evidence="8 9" key="1">
    <citation type="submission" date="2017-08" db="EMBL/GenBank/DDBJ databases">
        <title>USMARCv1.0.</title>
        <authorList>
            <person name="Hannum G.I."/>
            <person name="Koren S."/>
            <person name="Schroeder S.G."/>
            <person name="Chin S.C."/>
            <person name="Nonneman D.J."/>
            <person name="Becker S.A."/>
            <person name="Rosen B.D."/>
            <person name="Bickhart D.M."/>
            <person name="Putnam N.H."/>
            <person name="Green R.E."/>
            <person name="Tuggle C.K."/>
            <person name="Liu H."/>
            <person name="Rohrer G.A."/>
            <person name="Warr A."/>
            <person name="Hall R."/>
            <person name="Kim K."/>
            <person name="Hume D.A."/>
            <person name="Talbot R."/>
            <person name="Chow W."/>
            <person name="Howe K."/>
            <person name="Schwartz A.S."/>
            <person name="Watson M."/>
            <person name="Archibald A.L."/>
            <person name="Phillippy A.M."/>
            <person name="Smith T.P.L."/>
        </authorList>
    </citation>
    <scope>NUCLEOTIDE SEQUENCE [LARGE SCALE GENOMIC DNA]</scope>
</reference>
<dbReference type="GO" id="GO:0005840">
    <property type="term" value="C:ribosome"/>
    <property type="evidence" value="ECO:0007669"/>
    <property type="project" value="UniProtKB-KW"/>
</dbReference>
<dbReference type="Proteomes" id="UP000694725">
    <property type="component" value="Unplaced"/>
</dbReference>
<comment type="function">
    <text evidence="6">Component of the large ribosomal subunit. The ribosome is a large ribonucleoprotein complex responsible for the synthesis of proteins in the cell. Required for the proliferation and viability of hematopoietic cells.</text>
</comment>
<dbReference type="Proteomes" id="UP000314985">
    <property type="component" value="Chromosome 1"/>
</dbReference>
<accession>A0A4X1VVI0</accession>
<protein>
    <recommendedName>
        <fullName evidence="4">Large ribosomal subunit protein eL33</fullName>
    </recommendedName>
    <alternativeName>
        <fullName evidence="5">60S ribosomal protein L35a</fullName>
    </alternativeName>
</protein>
<dbReference type="Proteomes" id="UP000694724">
    <property type="component" value="Unplaced"/>
</dbReference>
<name>A0A4X1VVI0_PIG</name>
<sequence>IQTPRSKFSEHSDFINPGRKSPLKTLTCARSPREAVASPEAGLRGQNPLSEQHSLHRQRGRNLLPLRPLPQHEGIIRPGGEQFKPQDYLLTQLVKLGQWCSFSHPGAGGNRASKMTTMSGRLWSRAVFAGCRQGLWSQREHTALFETEDVYARGGTEFCLGKRCAYVDKAENDTVTPGGNTYKNQSELE</sequence>
<dbReference type="Gene3D" id="2.40.10.190">
    <property type="entry name" value="translation elongation factor selb, chain A, domain 4"/>
    <property type="match status" value="1"/>
</dbReference>
<dbReference type="InterPro" id="IPR001780">
    <property type="entry name" value="Ribosomal_eL33"/>
</dbReference>
<organism evidence="8 9">
    <name type="scientific">Sus scrofa</name>
    <name type="common">Pig</name>
    <dbReference type="NCBI Taxonomy" id="9823"/>
    <lineage>
        <taxon>Eukaryota</taxon>
        <taxon>Metazoa</taxon>
        <taxon>Chordata</taxon>
        <taxon>Craniata</taxon>
        <taxon>Vertebrata</taxon>
        <taxon>Euteleostomi</taxon>
        <taxon>Mammalia</taxon>
        <taxon>Eutheria</taxon>
        <taxon>Laurasiatheria</taxon>
        <taxon>Artiodactyla</taxon>
        <taxon>Suina</taxon>
        <taxon>Suidae</taxon>
        <taxon>Sus</taxon>
    </lineage>
</organism>
<dbReference type="Proteomes" id="UP000694720">
    <property type="component" value="Unplaced"/>
</dbReference>
<keyword evidence="2" id="KW-0689">Ribosomal protein</keyword>
<dbReference type="GO" id="GO:0003735">
    <property type="term" value="F:structural constituent of ribosome"/>
    <property type="evidence" value="ECO:0007669"/>
    <property type="project" value="InterPro"/>
</dbReference>
<reference evidence="8" key="2">
    <citation type="submission" date="2025-05" db="UniProtKB">
        <authorList>
            <consortium name="Ensembl"/>
        </authorList>
    </citation>
    <scope>IDENTIFICATION</scope>
</reference>
<dbReference type="Ensembl" id="ENSSSCT00035079408.1">
    <property type="protein sequence ID" value="ENSSSCP00035032611.1"/>
    <property type="gene ID" value="ENSSSCG00035059294.1"/>
</dbReference>
<evidence type="ECO:0000313" key="9">
    <source>
        <dbReference type="Proteomes" id="UP000314985"/>
    </source>
</evidence>
<feature type="region of interest" description="Disordered" evidence="7">
    <location>
        <begin position="1"/>
        <end position="57"/>
    </location>
</feature>
<dbReference type="Ensembl" id="ENSSSCT00070054124.1">
    <property type="protein sequence ID" value="ENSSSCP00070045885.1"/>
    <property type="gene ID" value="ENSSSCG00070026991.1"/>
</dbReference>
<evidence type="ECO:0000256" key="1">
    <source>
        <dbReference type="ARBA" id="ARBA00009269"/>
    </source>
</evidence>